<evidence type="ECO:0000313" key="2">
    <source>
        <dbReference type="EMBL" id="KAK9964732.1"/>
    </source>
</evidence>
<feature type="compositionally biased region" description="Basic and acidic residues" evidence="1">
    <location>
        <begin position="1"/>
        <end position="10"/>
    </location>
</feature>
<name>A0AAW1ZX71_CULAL</name>
<organism evidence="2 3">
    <name type="scientific">Culter alburnus</name>
    <name type="common">Topmouth culter</name>
    <dbReference type="NCBI Taxonomy" id="194366"/>
    <lineage>
        <taxon>Eukaryota</taxon>
        <taxon>Metazoa</taxon>
        <taxon>Chordata</taxon>
        <taxon>Craniata</taxon>
        <taxon>Vertebrata</taxon>
        <taxon>Euteleostomi</taxon>
        <taxon>Actinopterygii</taxon>
        <taxon>Neopterygii</taxon>
        <taxon>Teleostei</taxon>
        <taxon>Ostariophysi</taxon>
        <taxon>Cypriniformes</taxon>
        <taxon>Xenocyprididae</taxon>
        <taxon>Xenocypridinae</taxon>
        <taxon>Culter</taxon>
    </lineage>
</organism>
<proteinExistence type="predicted"/>
<sequence length="73" mass="7668">RGKDSEEKGETIGSSTRGPRFVAETAETSGMANTSASALGLFLFLTEQKGRVGERGLCSVTLRSAVPDRAHIA</sequence>
<feature type="non-terminal residue" evidence="2">
    <location>
        <position position="1"/>
    </location>
</feature>
<feature type="region of interest" description="Disordered" evidence="1">
    <location>
        <begin position="1"/>
        <end position="20"/>
    </location>
</feature>
<evidence type="ECO:0000256" key="1">
    <source>
        <dbReference type="SAM" id="MobiDB-lite"/>
    </source>
</evidence>
<keyword evidence="3" id="KW-1185">Reference proteome</keyword>
<reference evidence="2 3" key="1">
    <citation type="submission" date="2024-05" db="EMBL/GenBank/DDBJ databases">
        <title>A high-quality chromosomal-level genome assembly of Topmouth culter (Culter alburnus).</title>
        <authorList>
            <person name="Zhao H."/>
        </authorList>
    </citation>
    <scope>NUCLEOTIDE SEQUENCE [LARGE SCALE GENOMIC DNA]</scope>
    <source>
        <strain evidence="2">CATC2023</strain>
        <tissue evidence="2">Muscle</tissue>
    </source>
</reference>
<protein>
    <submittedName>
        <fullName evidence="2">Uncharacterized protein</fullName>
    </submittedName>
</protein>
<dbReference type="EMBL" id="JAWDJR010000013">
    <property type="protein sequence ID" value="KAK9964732.1"/>
    <property type="molecule type" value="Genomic_DNA"/>
</dbReference>
<evidence type="ECO:0000313" key="3">
    <source>
        <dbReference type="Proteomes" id="UP001479290"/>
    </source>
</evidence>
<dbReference type="Proteomes" id="UP001479290">
    <property type="component" value="Unassembled WGS sequence"/>
</dbReference>
<accession>A0AAW1ZX71</accession>
<gene>
    <name evidence="2" type="ORF">ABG768_005878</name>
</gene>
<dbReference type="AlphaFoldDB" id="A0AAW1ZX71"/>
<comment type="caution">
    <text evidence="2">The sequence shown here is derived from an EMBL/GenBank/DDBJ whole genome shotgun (WGS) entry which is preliminary data.</text>
</comment>
<feature type="non-terminal residue" evidence="2">
    <location>
        <position position="73"/>
    </location>
</feature>